<feature type="region of interest" description="Disordered" evidence="5">
    <location>
        <begin position="1237"/>
        <end position="1284"/>
    </location>
</feature>
<dbReference type="Proteomes" id="UP000707451">
    <property type="component" value="Unassembled WGS sequence"/>
</dbReference>
<comment type="caution">
    <text evidence="7">The sequence shown here is derived from an EMBL/GenBank/DDBJ whole genome shotgun (WGS) entry which is preliminary data.</text>
</comment>
<proteinExistence type="predicted"/>
<feature type="compositionally biased region" description="Low complexity" evidence="5">
    <location>
        <begin position="1240"/>
        <end position="1263"/>
    </location>
</feature>
<dbReference type="GO" id="GO:0005829">
    <property type="term" value="C:cytosol"/>
    <property type="evidence" value="ECO:0007669"/>
    <property type="project" value="TreeGrafter"/>
</dbReference>
<dbReference type="SMART" id="SM01158">
    <property type="entry name" value="DUF1741"/>
    <property type="match status" value="1"/>
</dbReference>
<sequence length="1441" mass="159358">MNTTFSSFQQDLALEQDSRHFDDEKHITRSDLRAKKTAENNNEGGLKNLGLAIMVIFQAKRSALRKAMADLDAESTVSASLRSLINHVETADTDDQGELAITRMREVYRPFLDKIIKKSDPDKETAFLVLEWLMLKFPYRPLMVRALGGDLSPSKDKKRKLAVLVAIEDAIDTQIRPRSMSGKEGVSKSKSKSKSKLKLKSKLVDEEPDIPVAQSSNDPEKPVEPLADGKTLSAWMASLSTIVQNDGAFAPDGSGSMTRLTSLAMDIAIEISRTLADQTLQEIKAAEDKERIRKPVLVVEVGSHDEDKHDKTNAEDTQPFSLGFVRGMKSMQAIIKYFLLSAHDQVDVATAGMTDILDILILENIPVSQATAIAIQTSLIPTLSEVEVQDMKTKITAILDNPSEISLGSANVASSYMAVYPELFVPGLLARLRREGQNGSVQSDKADVRRTMNSLHIVEAMAERNFFDMVLSNQAGDLRRKLEDLVIDLFREKDISIRVTLDPTKIIAIYGPEINSTDGIVRSRAESVLIECMLSQRRDASMSDGFVVFLEYIRRVGRSRANHEGASTKPKTPSQLVAKIRSLDSNPAPPSSHVDSLDKLLRVVKIFGETIPSTLWDRLLSELIAKSCGSHFDPILSRAWSQLSPSIVKSANAVSALFVLVSDILEQQGELTEEMLEAALDASDESLDDLRLARLAPLAVLKTLPIEQLEEEMKVGPTSGAEYLLRRQQGQKMKLKEKFVEIYDMFLTGQDPAQGKDPEAFWDELFLIKVNEEYLASSLRQLSEDQLLAIKDGINSIFLHAVQTMRDPMPQRRLHAMQFFVKVNSIELAFEAMSLLGLLANYNKYETQNRYLASLAALNDDVILRKMAMVIAHTCDKMRKSYTEVMDDDEQSTVSKLTSAFSYVTGMLWNPKSQDISVTDEAFARLPDGRVTVLLVFYDLIYTNKRFLRVFLNYSTSSTPGAVQDNTTGQQPNMDVSETGLGAFLSFSSYILQHNRTNRSSPYTHLCLIILLILVEDSTSYPHLCNIPQSQDSTFATAANAAATTFGANAPSSTGVIRLCRQRQPVLPKFKGPVPMAAALLDVILGFLKHNMKKKMQVDCFRIAVAIIFNMAARFKALRVRLRKSGNLGCLVLETTFTMWNTLQGLVKFLQANAKVFQSQPEARDLVAETIDLVNYFVTFGDMIMPDPASLYALYYEIVRSGIDPFSDLAKEFSISVQPPLPAPLPHHDLTSRNRLNLASSPVSSPPESVIGSPPPGSVSVLGSPPPSPYHPNPHFRSASPSNSHHHHQQRVIILSLSNINQVYTFFFSHLLAWRDANPTRSLGPDLVSTIIKDHYQDLTLVPNTLDSFLAMRQNGTAGLGGGRNGGGYGNGASGLSTHTPVGSSPVNGLGPHPAWDGYTEVPGKVYFFRQLTRWIVSDFRSISRHNASSVALPSISKATS</sequence>
<gene>
    <name evidence="7" type="ORF">KI688_008574</name>
</gene>
<keyword evidence="2" id="KW-0812">Transmembrane</keyword>
<evidence type="ECO:0000259" key="6">
    <source>
        <dbReference type="SMART" id="SM01158"/>
    </source>
</evidence>
<keyword evidence="4" id="KW-0472">Membrane</keyword>
<comment type="subcellular location">
    <subcellularLocation>
        <location evidence="1">Membrane</location>
    </subcellularLocation>
</comment>
<evidence type="ECO:0000256" key="2">
    <source>
        <dbReference type="ARBA" id="ARBA00022692"/>
    </source>
</evidence>
<keyword evidence="3" id="KW-1133">Transmembrane helix</keyword>
<evidence type="ECO:0000256" key="3">
    <source>
        <dbReference type="ARBA" id="ARBA00022989"/>
    </source>
</evidence>
<dbReference type="OrthoDB" id="2012278at2759"/>
<evidence type="ECO:0000256" key="4">
    <source>
        <dbReference type="ARBA" id="ARBA00023136"/>
    </source>
</evidence>
<reference evidence="7" key="1">
    <citation type="submission" date="2021-06" db="EMBL/GenBank/DDBJ databases">
        <title>Genome Sequence of Mortierella hyaline Strain SCG-10, a Cold-Adapted, Nitrate-Reducing Fungus Isolated from Soil in Minnesota, USA.</title>
        <authorList>
            <person name="Aldossari N."/>
        </authorList>
    </citation>
    <scope>NUCLEOTIDE SEQUENCE</scope>
    <source>
        <strain evidence="7">SCG-10</strain>
    </source>
</reference>
<dbReference type="PANTHER" id="PTHR13608">
    <property type="entry name" value="ARMADILLO-LIKE HELICAL DOMAIN-CONTAINING PROTEIN 3"/>
    <property type="match status" value="1"/>
</dbReference>
<dbReference type="EMBL" id="JAHRHY010000003">
    <property type="protein sequence ID" value="KAG9071031.1"/>
    <property type="molecule type" value="Genomic_DNA"/>
</dbReference>
<organism evidence="7 8">
    <name type="scientific">Linnemannia hyalina</name>
    <dbReference type="NCBI Taxonomy" id="64524"/>
    <lineage>
        <taxon>Eukaryota</taxon>
        <taxon>Fungi</taxon>
        <taxon>Fungi incertae sedis</taxon>
        <taxon>Mucoromycota</taxon>
        <taxon>Mortierellomycotina</taxon>
        <taxon>Mortierellomycetes</taxon>
        <taxon>Mortierellales</taxon>
        <taxon>Mortierellaceae</taxon>
        <taxon>Linnemannia</taxon>
    </lineage>
</organism>
<dbReference type="Pfam" id="PF08427">
    <property type="entry name" value="ARMH3_C"/>
    <property type="match status" value="1"/>
</dbReference>
<feature type="region of interest" description="Disordered" evidence="5">
    <location>
        <begin position="176"/>
        <end position="201"/>
    </location>
</feature>
<keyword evidence="8" id="KW-1185">Reference proteome</keyword>
<feature type="compositionally biased region" description="Basic residues" evidence="5">
    <location>
        <begin position="189"/>
        <end position="201"/>
    </location>
</feature>
<accession>A0A9P7Y1E9</accession>
<feature type="domain" description="Armadillo-like helical" evidence="6">
    <location>
        <begin position="1068"/>
        <end position="1424"/>
    </location>
</feature>
<evidence type="ECO:0000256" key="5">
    <source>
        <dbReference type="SAM" id="MobiDB-lite"/>
    </source>
</evidence>
<dbReference type="PANTHER" id="PTHR13608:SF3">
    <property type="entry name" value="ARMADILLO-LIKE HELICAL DOMAIN-CONTAINING PROTEIN 3"/>
    <property type="match status" value="1"/>
</dbReference>
<evidence type="ECO:0000256" key="1">
    <source>
        <dbReference type="ARBA" id="ARBA00004370"/>
    </source>
</evidence>
<evidence type="ECO:0000313" key="8">
    <source>
        <dbReference type="Proteomes" id="UP000707451"/>
    </source>
</evidence>
<name>A0A9P7Y1E9_9FUNG</name>
<protein>
    <recommendedName>
        <fullName evidence="6">Armadillo-like helical domain-containing protein</fullName>
    </recommendedName>
</protein>
<dbReference type="InterPro" id="IPR039868">
    <property type="entry name" value="ARMD3-like"/>
</dbReference>
<dbReference type="InterPro" id="IPR013636">
    <property type="entry name" value="ARMH3_C"/>
</dbReference>
<dbReference type="GO" id="GO:0016020">
    <property type="term" value="C:membrane"/>
    <property type="evidence" value="ECO:0007669"/>
    <property type="project" value="UniProtKB-SubCell"/>
</dbReference>
<evidence type="ECO:0000313" key="7">
    <source>
        <dbReference type="EMBL" id="KAG9071031.1"/>
    </source>
</evidence>